<name>A0A485KEU2_9STRA</name>
<reference evidence="4 5" key="1">
    <citation type="submission" date="2019-03" db="EMBL/GenBank/DDBJ databases">
        <authorList>
            <person name="Gaulin E."/>
            <person name="Dumas B."/>
        </authorList>
    </citation>
    <scope>NUCLEOTIDE SEQUENCE [LARGE SCALE GENOMIC DNA]</scope>
    <source>
        <strain evidence="4">CBS 568.67</strain>
    </source>
</reference>
<dbReference type="Pfam" id="PF26180">
    <property type="entry name" value="PAP-OAS1"/>
    <property type="match status" value="1"/>
</dbReference>
<sequence length="956" mass="103987">MEREKLRSRSKSKQAPAAALPAAVTALQERIFETSNPQSAGTSIFINDKTRASSHDSNRTSPPGVVHELERIHIPNPVVRPPSPPTASSEAFERKQRGSIDGATPPKSKMSVWSRIRSIDVKREVAENIVVHVLSPTAAGDKDDVLDISVQLRDTTWRIQRSMTDYLAVHAKVTDSVGMLHVPVASDRASLEVALQSAVRLLDPWGIDAFVHFFDNRFGFLAMMLQAKLLFERVESLEGVTESTKLSLKACQETVGKQQVLLNTLQNAAAASTGTAAASTSSPAVPAALSLFPPPKDDANAFLFHHQPHAPSASVWENSASGMYSASRYHPQTAKCTWVPSNDLPCAADLRLNRVLSLLCPTSEAVAHRLAVFDFVSALVKKTLHGTNGNNSAAQVFKVCASASHLFLPDTSLKMSIFFPSADPQWFMKVNEALCVAASAAPSSSDDAALHVAHVELVNVASPRLHCNVGKVVVDISANAFHEIRGAYFLEAMDKLIGKAHLFKRSVLLVHGWLVYESGASTDTKHGEILRDYTVAVMMLYVFNLYHASLHQPLQAIARFFGLFAAFPWDGFCVSIEGPRDLLCLPNPPLPPSQGKLLLEDEMLEMHRTRRFDDTPEPTPPTPPSMHDAILQFNIKHINIMDPIDPSKNLGEGVTAKQAASFRNALDQGATKLHAVMMALKKEMTSTISTSLGSTSSVSLLESSFRSISLRFQCGWRPDNAVFDQPECTLADDLLQSLSSLDLPKNLQRDAAATVDALTVCSESLRHDVLVCDFLLHARVTAPAVYSLATEILTERGPLPIGEIGKCLQDMTSCATLSAVLKEHFGGLKKFLEQYPSVFLISTDHPFNPKVYLHRMLSESSAAQVLDGTMLDASSSARKKKTKTTRRKKAPDGENRSSSLAALPSQELKRSPTCAPPPGFAAPATSQQRSLSFESSLKLSAATFVPADQRKSVGFT</sequence>
<feature type="compositionally biased region" description="Basic and acidic residues" evidence="1">
    <location>
        <begin position="48"/>
        <end position="58"/>
    </location>
</feature>
<dbReference type="PANTHER" id="PTHR45979">
    <property type="entry name" value="PAP/OAS1 SUBSTRATE-BINDING DOMAIN SUPERFAMILY"/>
    <property type="match status" value="1"/>
</dbReference>
<feature type="compositionally biased region" description="Polar residues" evidence="1">
    <location>
        <begin position="33"/>
        <end position="45"/>
    </location>
</feature>
<evidence type="ECO:0000256" key="1">
    <source>
        <dbReference type="SAM" id="MobiDB-lite"/>
    </source>
</evidence>
<proteinExistence type="predicted"/>
<dbReference type="Proteomes" id="UP000332933">
    <property type="component" value="Unassembled WGS sequence"/>
</dbReference>
<evidence type="ECO:0000313" key="3">
    <source>
        <dbReference type="EMBL" id="KAF0714049.1"/>
    </source>
</evidence>
<feature type="compositionally biased region" description="Low complexity" evidence="1">
    <location>
        <begin position="15"/>
        <end position="27"/>
    </location>
</feature>
<organism evidence="4 5">
    <name type="scientific">Aphanomyces stellatus</name>
    <dbReference type="NCBI Taxonomy" id="120398"/>
    <lineage>
        <taxon>Eukaryota</taxon>
        <taxon>Sar</taxon>
        <taxon>Stramenopiles</taxon>
        <taxon>Oomycota</taxon>
        <taxon>Saprolegniomycetes</taxon>
        <taxon>Saprolegniales</taxon>
        <taxon>Verrucalvaceae</taxon>
        <taxon>Aphanomyces</taxon>
    </lineage>
</organism>
<protein>
    <submittedName>
        <fullName evidence="4">Aste57867_4063 protein</fullName>
    </submittedName>
</protein>
<feature type="region of interest" description="Disordered" evidence="1">
    <location>
        <begin position="1"/>
        <end position="108"/>
    </location>
</feature>
<dbReference type="PANTHER" id="PTHR45979:SF30">
    <property type="entry name" value="NUCLEOTIDYLTRANSFERASE"/>
    <property type="match status" value="1"/>
</dbReference>
<dbReference type="OrthoDB" id="273917at2759"/>
<evidence type="ECO:0000259" key="2">
    <source>
        <dbReference type="Pfam" id="PF26180"/>
    </source>
</evidence>
<dbReference type="EMBL" id="VJMH01000871">
    <property type="protein sequence ID" value="KAF0714049.1"/>
    <property type="molecule type" value="Genomic_DNA"/>
</dbReference>
<accession>A0A485KEU2</accession>
<feature type="domain" description="PAP/OAS1 substrate-binding-related" evidence="2">
    <location>
        <begin position="497"/>
        <end position="690"/>
    </location>
</feature>
<dbReference type="InterPro" id="IPR058920">
    <property type="entry name" value="PAP-OAS1-bd-rel"/>
</dbReference>
<dbReference type="Gene3D" id="1.10.1410.10">
    <property type="match status" value="1"/>
</dbReference>
<dbReference type="AlphaFoldDB" id="A0A485KEU2"/>
<keyword evidence="5" id="KW-1185">Reference proteome</keyword>
<evidence type="ECO:0000313" key="5">
    <source>
        <dbReference type="Proteomes" id="UP000332933"/>
    </source>
</evidence>
<feature type="compositionally biased region" description="Basic residues" evidence="1">
    <location>
        <begin position="877"/>
        <end position="889"/>
    </location>
</feature>
<evidence type="ECO:0000313" key="4">
    <source>
        <dbReference type="EMBL" id="VFT81197.1"/>
    </source>
</evidence>
<dbReference type="EMBL" id="CAADRA010000871">
    <property type="protein sequence ID" value="VFT81197.1"/>
    <property type="molecule type" value="Genomic_DNA"/>
</dbReference>
<feature type="region of interest" description="Disordered" evidence="1">
    <location>
        <begin position="873"/>
        <end position="927"/>
    </location>
</feature>
<reference evidence="3" key="2">
    <citation type="submission" date="2019-06" db="EMBL/GenBank/DDBJ databases">
        <title>Genomics analysis of Aphanomyces spp. identifies a new class of oomycete effector associated with host adaptation.</title>
        <authorList>
            <person name="Gaulin E."/>
        </authorList>
    </citation>
    <scope>NUCLEOTIDE SEQUENCE</scope>
    <source>
        <strain evidence="3">CBS 578.67</strain>
    </source>
</reference>
<dbReference type="InterPro" id="IPR058921">
    <property type="entry name" value="PAP/OAS1-rel"/>
</dbReference>
<gene>
    <name evidence="4" type="primary">Aste57867_4063</name>
    <name evidence="3" type="ORF">As57867_004052</name>
    <name evidence="4" type="ORF">ASTE57867_4063</name>
</gene>